<evidence type="ECO:0000313" key="1">
    <source>
        <dbReference type="EMBL" id="NZA01399.1"/>
    </source>
</evidence>
<dbReference type="Gene3D" id="3.40.50.720">
    <property type="entry name" value="NAD(P)-binding Rossmann-like Domain"/>
    <property type="match status" value="1"/>
</dbReference>
<dbReference type="Gene3D" id="3.30.1780.10">
    <property type="entry name" value="ornithine cyclodeaminase, domain 1"/>
    <property type="match status" value="1"/>
</dbReference>
<comment type="caution">
    <text evidence="1">The sequence shown here is derived from an EMBL/GenBank/DDBJ whole genome shotgun (WGS) entry which is preliminary data.</text>
</comment>
<reference evidence="1 2" key="1">
    <citation type="submission" date="2020-07" db="EMBL/GenBank/DDBJ databases">
        <authorList>
            <person name="Maaloum M."/>
        </authorList>
    </citation>
    <scope>NUCLEOTIDE SEQUENCE [LARGE SCALE GENOMIC DNA]</scope>
    <source>
        <strain evidence="1 2">GCS-AN-3</strain>
    </source>
</reference>
<name>A0A853IXY0_9BURK</name>
<gene>
    <name evidence="1" type="ORF">H0I39_05795</name>
</gene>
<dbReference type="InterPro" id="IPR023401">
    <property type="entry name" value="ODC_N"/>
</dbReference>
<dbReference type="NCBIfam" id="NF005603">
    <property type="entry name" value="PRK07340.1"/>
    <property type="match status" value="1"/>
</dbReference>
<dbReference type="GO" id="GO:0005737">
    <property type="term" value="C:cytoplasm"/>
    <property type="evidence" value="ECO:0007669"/>
    <property type="project" value="TreeGrafter"/>
</dbReference>
<dbReference type="PIRSF" id="PIRSF001439">
    <property type="entry name" value="CryM"/>
    <property type="match status" value="1"/>
</dbReference>
<accession>A0A853IXY0</accession>
<evidence type="ECO:0000313" key="2">
    <source>
        <dbReference type="Proteomes" id="UP000589716"/>
    </source>
</evidence>
<dbReference type="PANTHER" id="PTHR13812">
    <property type="entry name" value="KETIMINE REDUCTASE MU-CRYSTALLIN"/>
    <property type="match status" value="1"/>
</dbReference>
<sequence>MNILLDAAQTAARLPWAPLVDEIEALLTDPTVQVPPRTVLPMAAGAFLFAMPGCDARTAMTKLITFTPANVGTATPTIQGDVAVFDVASGARTLILDGPTVTGRRTAAVSALGARWLAPNLAGPMLIVGAGVQGQAHVEVFAAALGVKQFRIASRRRASAEALAAHARRLGLRAEVVDDADAALADCPLVATCTPASAVVLRGQPRDDAFIAAVGAFTPQMVELAPELCRAIAAQGRIVVDSRDAGHEAGDLLQAGLDVDAMPALADIVAGQPKARDARGPVLFKSCGWAGWDLAAARLAAKSRPTG</sequence>
<proteinExistence type="predicted"/>
<dbReference type="InterPro" id="IPR003462">
    <property type="entry name" value="ODC_Mu_crystall"/>
</dbReference>
<dbReference type="AlphaFoldDB" id="A0A853IXY0"/>
<dbReference type="PANTHER" id="PTHR13812:SF19">
    <property type="entry name" value="KETIMINE REDUCTASE MU-CRYSTALLIN"/>
    <property type="match status" value="1"/>
</dbReference>
<dbReference type="EMBL" id="JACCKX010000001">
    <property type="protein sequence ID" value="NZA01399.1"/>
    <property type="molecule type" value="Genomic_DNA"/>
</dbReference>
<dbReference type="SUPFAM" id="SSF51735">
    <property type="entry name" value="NAD(P)-binding Rossmann-fold domains"/>
    <property type="match status" value="1"/>
</dbReference>
<keyword evidence="2" id="KW-1185">Reference proteome</keyword>
<dbReference type="InterPro" id="IPR036291">
    <property type="entry name" value="NAD(P)-bd_dom_sf"/>
</dbReference>
<protein>
    <submittedName>
        <fullName evidence="1">Delta(1)-pyrroline-2-carboxylate reductase family protein</fullName>
    </submittedName>
</protein>
<organism evidence="1 2">
    <name type="scientific">Ottowia beijingensis</name>
    <dbReference type="NCBI Taxonomy" id="1207057"/>
    <lineage>
        <taxon>Bacteria</taxon>
        <taxon>Pseudomonadati</taxon>
        <taxon>Pseudomonadota</taxon>
        <taxon>Betaproteobacteria</taxon>
        <taxon>Burkholderiales</taxon>
        <taxon>Comamonadaceae</taxon>
        <taxon>Ottowia</taxon>
    </lineage>
</organism>
<dbReference type="Proteomes" id="UP000589716">
    <property type="component" value="Unassembled WGS sequence"/>
</dbReference>
<dbReference type="RefSeq" id="WP_180551699.1">
    <property type="nucleotide sequence ID" value="NZ_JBHUEP010000006.1"/>
</dbReference>
<dbReference type="Pfam" id="PF02423">
    <property type="entry name" value="OCD_Mu_crystall"/>
    <property type="match status" value="1"/>
</dbReference>